<reference evidence="3 4" key="1">
    <citation type="submission" date="2020-08" db="EMBL/GenBank/DDBJ databases">
        <title>Sequencing the genomes of 1000 actinobacteria strains.</title>
        <authorList>
            <person name="Klenk H.-P."/>
        </authorList>
    </citation>
    <scope>NUCLEOTIDE SEQUENCE [LARGE SCALE GENOMIC DNA]</scope>
    <source>
        <strain evidence="3 4">DSM 43851</strain>
    </source>
</reference>
<dbReference type="GO" id="GO:0005829">
    <property type="term" value="C:cytosol"/>
    <property type="evidence" value="ECO:0007669"/>
    <property type="project" value="TreeGrafter"/>
</dbReference>
<organism evidence="3 4">
    <name type="scientific">Kutzneria kofuensis</name>
    <dbReference type="NCBI Taxonomy" id="103725"/>
    <lineage>
        <taxon>Bacteria</taxon>
        <taxon>Bacillati</taxon>
        <taxon>Actinomycetota</taxon>
        <taxon>Actinomycetes</taxon>
        <taxon>Pseudonocardiales</taxon>
        <taxon>Pseudonocardiaceae</taxon>
        <taxon>Kutzneria</taxon>
    </lineage>
</organism>
<name>A0A7W9NH41_9PSEU</name>
<dbReference type="NCBIfam" id="TIGR03815">
    <property type="entry name" value="CpaE_hom_Actino"/>
    <property type="match status" value="1"/>
</dbReference>
<proteinExistence type="predicted"/>
<gene>
    <name evidence="3" type="ORF">BJ998_003536</name>
</gene>
<comment type="caution">
    <text evidence="3">The sequence shown here is derived from an EMBL/GenBank/DDBJ whole genome shotgun (WGS) entry which is preliminary data.</text>
</comment>
<dbReference type="Proteomes" id="UP000585638">
    <property type="component" value="Unassembled WGS sequence"/>
</dbReference>
<dbReference type="InterPro" id="IPR022521">
    <property type="entry name" value="Rv3660c"/>
</dbReference>
<dbReference type="PANTHER" id="PTHR43384:SF11">
    <property type="entry name" value="SEPTUM SITE DETERMINING PROTEIN"/>
    <property type="match status" value="1"/>
</dbReference>
<evidence type="ECO:0000259" key="2">
    <source>
        <dbReference type="Pfam" id="PF26563"/>
    </source>
</evidence>
<dbReference type="InterPro" id="IPR027417">
    <property type="entry name" value="P-loop_NTPase"/>
</dbReference>
<accession>A0A7W9NH41</accession>
<dbReference type="RefSeq" id="WP_312890172.1">
    <property type="nucleotide sequence ID" value="NZ_BAAAWY010000003.1"/>
</dbReference>
<sequence length="358" mass="36959">MDRARPLALVDNDDLLDDLLRVAAAAGCEVERAADVAAVRAGWAHAPMVVLDEHAARRCGEAGLPRRPGVVLLAAGPPPPVLFEHGVAVGAERVVGLPDSESWLAGAIADAVEGPAKDTGRVMAVIGGRGGAGASVFTAAVGYAALRRSRRVLLVDCDPMAGGLDLVLGAERLDGLRWPELKLSAGRVAASSLHSALPGSERGQSRLTILSCDRANVDLDPQAVATVVSSAKRSGELVICDLPRHQTESSRVVLDRADLIVVVMPAELRACAAARRLVDRFVEEGREAQLVVRGPAPGGLRADEVASTVGLNLLTGMLAEPGLAMALEAGRPPARPRGPLAEAADLAVEVLCGVPDAA</sequence>
<dbReference type="AlphaFoldDB" id="A0A7W9NH41"/>
<dbReference type="Pfam" id="PF01656">
    <property type="entry name" value="CbiA"/>
    <property type="match status" value="1"/>
</dbReference>
<dbReference type="EMBL" id="JACHIR010000001">
    <property type="protein sequence ID" value="MBB5892340.1"/>
    <property type="molecule type" value="Genomic_DNA"/>
</dbReference>
<dbReference type="InterPro" id="IPR050625">
    <property type="entry name" value="ParA/MinD_ATPase"/>
</dbReference>
<dbReference type="GO" id="GO:0005524">
    <property type="term" value="F:ATP binding"/>
    <property type="evidence" value="ECO:0007669"/>
    <property type="project" value="TreeGrafter"/>
</dbReference>
<dbReference type="Gene3D" id="3.40.50.300">
    <property type="entry name" value="P-loop containing nucleotide triphosphate hydrolases"/>
    <property type="match status" value="1"/>
</dbReference>
<dbReference type="SUPFAM" id="SSF52540">
    <property type="entry name" value="P-loop containing nucleoside triphosphate hydrolases"/>
    <property type="match status" value="1"/>
</dbReference>
<dbReference type="InterPro" id="IPR002586">
    <property type="entry name" value="CobQ/CobB/MinD/ParA_Nub-bd_dom"/>
</dbReference>
<feature type="domain" description="Rv3660c-like CheY-like N-terminal" evidence="2">
    <location>
        <begin position="10"/>
        <end position="115"/>
    </location>
</feature>
<dbReference type="GO" id="GO:0016887">
    <property type="term" value="F:ATP hydrolysis activity"/>
    <property type="evidence" value="ECO:0007669"/>
    <property type="project" value="TreeGrafter"/>
</dbReference>
<dbReference type="PANTHER" id="PTHR43384">
    <property type="entry name" value="SEPTUM SITE-DETERMINING PROTEIN MIND HOMOLOG, CHLOROPLASTIC-RELATED"/>
    <property type="match status" value="1"/>
</dbReference>
<evidence type="ECO:0000259" key="1">
    <source>
        <dbReference type="Pfam" id="PF01656"/>
    </source>
</evidence>
<evidence type="ECO:0000313" key="3">
    <source>
        <dbReference type="EMBL" id="MBB5892340.1"/>
    </source>
</evidence>
<protein>
    <submittedName>
        <fullName evidence="3">Secretion/DNA translocation related CpaE-like protein</fullName>
    </submittedName>
</protein>
<dbReference type="InterPro" id="IPR059050">
    <property type="entry name" value="Rv3660c_N"/>
</dbReference>
<keyword evidence="4" id="KW-1185">Reference proteome</keyword>
<feature type="domain" description="CobQ/CobB/MinD/ParA nucleotide binding" evidence="1">
    <location>
        <begin position="124"/>
        <end position="161"/>
    </location>
</feature>
<dbReference type="GO" id="GO:0009898">
    <property type="term" value="C:cytoplasmic side of plasma membrane"/>
    <property type="evidence" value="ECO:0007669"/>
    <property type="project" value="TreeGrafter"/>
</dbReference>
<dbReference type="Pfam" id="PF26563">
    <property type="entry name" value="Rv3660c_N"/>
    <property type="match status" value="1"/>
</dbReference>
<dbReference type="GO" id="GO:0051782">
    <property type="term" value="P:negative regulation of cell division"/>
    <property type="evidence" value="ECO:0007669"/>
    <property type="project" value="TreeGrafter"/>
</dbReference>
<evidence type="ECO:0000313" key="4">
    <source>
        <dbReference type="Proteomes" id="UP000585638"/>
    </source>
</evidence>